<dbReference type="EMBL" id="CP006585">
    <property type="protein sequence ID" value="AGW13915.1"/>
    <property type="molecule type" value="Genomic_DNA"/>
</dbReference>
<dbReference type="eggNOG" id="COG0756">
    <property type="taxonomic scope" value="Bacteria"/>
</dbReference>
<dbReference type="GO" id="GO:0046081">
    <property type="term" value="P:dUTP catabolic process"/>
    <property type="evidence" value="ECO:0007669"/>
    <property type="project" value="InterPro"/>
</dbReference>
<evidence type="ECO:0000256" key="2">
    <source>
        <dbReference type="ARBA" id="ARBA00012379"/>
    </source>
</evidence>
<evidence type="ECO:0000256" key="4">
    <source>
        <dbReference type="ARBA" id="ARBA00023080"/>
    </source>
</evidence>
<dbReference type="Pfam" id="PF00692">
    <property type="entry name" value="dUTPase"/>
    <property type="match status" value="1"/>
</dbReference>
<comment type="similarity">
    <text evidence="1">Belongs to the dUTPase family.</text>
</comment>
<dbReference type="InterPro" id="IPR036157">
    <property type="entry name" value="dUTPase-like_sf"/>
</dbReference>
<dbReference type="KEGG" id="dgg:DGI_2154"/>
<gene>
    <name evidence="7" type="ORF">DGI_2154</name>
</gene>
<dbReference type="SUPFAM" id="SSF51283">
    <property type="entry name" value="dUTPase-like"/>
    <property type="match status" value="1"/>
</dbReference>
<dbReference type="GO" id="GO:0006226">
    <property type="term" value="P:dUMP biosynthetic process"/>
    <property type="evidence" value="ECO:0007669"/>
    <property type="project" value="InterPro"/>
</dbReference>
<dbReference type="Proteomes" id="UP000016587">
    <property type="component" value="Chromosome"/>
</dbReference>
<dbReference type="GO" id="GO:0000287">
    <property type="term" value="F:magnesium ion binding"/>
    <property type="evidence" value="ECO:0007669"/>
    <property type="project" value="InterPro"/>
</dbReference>
<comment type="catalytic activity">
    <reaction evidence="5">
        <text>dUTP + H2O = dUMP + diphosphate + H(+)</text>
        <dbReference type="Rhea" id="RHEA:10248"/>
        <dbReference type="ChEBI" id="CHEBI:15377"/>
        <dbReference type="ChEBI" id="CHEBI:15378"/>
        <dbReference type="ChEBI" id="CHEBI:33019"/>
        <dbReference type="ChEBI" id="CHEBI:61555"/>
        <dbReference type="ChEBI" id="CHEBI:246422"/>
        <dbReference type="EC" id="3.6.1.23"/>
    </reaction>
</comment>
<dbReference type="EC" id="3.6.1.23" evidence="2"/>
<reference evidence="7 8" key="1">
    <citation type="journal article" date="2013" name="J. Bacteriol.">
        <title>Roles of HynAB and Ech, the only two hydrogenases found in the model sulfate reducer Desulfovibrio gigas.</title>
        <authorList>
            <person name="Morais-Silva F.O."/>
            <person name="Santos C.I."/>
            <person name="Rodrigues R."/>
            <person name="Pereira I.A."/>
            <person name="Rodrigues-Pousada C."/>
        </authorList>
    </citation>
    <scope>NUCLEOTIDE SEQUENCE [LARGE SCALE GENOMIC DNA]</scope>
    <source>
        <strain evidence="8">ATCC 19364 / DSM 1382 / NCIMB 9332 / VKM B-1759</strain>
    </source>
</reference>
<evidence type="ECO:0000256" key="5">
    <source>
        <dbReference type="ARBA" id="ARBA00047686"/>
    </source>
</evidence>
<dbReference type="HOGENOM" id="CLU_068508_1_1_7"/>
<evidence type="ECO:0000256" key="3">
    <source>
        <dbReference type="ARBA" id="ARBA00022801"/>
    </source>
</evidence>
<dbReference type="PANTHER" id="PTHR11241">
    <property type="entry name" value="DEOXYURIDINE 5'-TRIPHOSPHATE NUCLEOTIDOHYDROLASE"/>
    <property type="match status" value="1"/>
</dbReference>
<dbReference type="NCBIfam" id="TIGR00576">
    <property type="entry name" value="dut"/>
    <property type="match status" value="1"/>
</dbReference>
<dbReference type="STRING" id="1121448.DGI_2154"/>
<dbReference type="PATRIC" id="fig|1121448.10.peg.2109"/>
<dbReference type="Gene3D" id="2.70.40.10">
    <property type="match status" value="1"/>
</dbReference>
<dbReference type="CDD" id="cd07557">
    <property type="entry name" value="trimeric_dUTPase"/>
    <property type="match status" value="1"/>
</dbReference>
<dbReference type="AlphaFoldDB" id="T2GBE7"/>
<evidence type="ECO:0000313" key="8">
    <source>
        <dbReference type="Proteomes" id="UP000016587"/>
    </source>
</evidence>
<keyword evidence="3 7" id="KW-0378">Hydrolase</keyword>
<feature type="domain" description="dUTPase-like" evidence="6">
    <location>
        <begin position="25"/>
        <end position="154"/>
    </location>
</feature>
<reference evidence="8" key="2">
    <citation type="submission" date="2013-07" db="EMBL/GenBank/DDBJ databases">
        <authorList>
            <person name="Morais-Silva F.O."/>
            <person name="Rezende A.M."/>
            <person name="Pimentel C."/>
            <person name="Resende D.M."/>
            <person name="Santos C.I."/>
            <person name="Clemente C."/>
            <person name="de Oliveira L.M."/>
            <person name="da Silva S.M."/>
            <person name="Costa D.A."/>
            <person name="Varela-Raposo A."/>
            <person name="Horacio E.C.A."/>
            <person name="Matos M."/>
            <person name="Flores O."/>
            <person name="Ruiz J.C."/>
            <person name="Rodrigues-Pousada C."/>
        </authorList>
    </citation>
    <scope>NUCLEOTIDE SEQUENCE [LARGE SCALE GENOMIC DNA]</scope>
    <source>
        <strain evidence="8">ATCC 19364 / DSM 1382 / NCIMB 9332 / VKM B-1759</strain>
    </source>
</reference>
<keyword evidence="4" id="KW-0546">Nucleotide metabolism</keyword>
<evidence type="ECO:0000259" key="6">
    <source>
        <dbReference type="Pfam" id="PF00692"/>
    </source>
</evidence>
<proteinExistence type="inferred from homology"/>
<dbReference type="NCBIfam" id="NF001862">
    <property type="entry name" value="PRK00601.1"/>
    <property type="match status" value="1"/>
</dbReference>
<protein>
    <recommendedName>
        <fullName evidence="2">dUTP diphosphatase</fullName>
        <ecNumber evidence="2">3.6.1.23</ecNumber>
    </recommendedName>
</protein>
<keyword evidence="8" id="KW-1185">Reference proteome</keyword>
<evidence type="ECO:0000313" key="7">
    <source>
        <dbReference type="EMBL" id="AGW13915.1"/>
    </source>
</evidence>
<dbReference type="InterPro" id="IPR033704">
    <property type="entry name" value="dUTPase_trimeric"/>
</dbReference>
<evidence type="ECO:0000256" key="1">
    <source>
        <dbReference type="ARBA" id="ARBA00006581"/>
    </source>
</evidence>
<dbReference type="PANTHER" id="PTHR11241:SF0">
    <property type="entry name" value="DEOXYURIDINE 5'-TRIPHOSPHATE NUCLEOTIDOHYDROLASE"/>
    <property type="match status" value="1"/>
</dbReference>
<dbReference type="InterPro" id="IPR029054">
    <property type="entry name" value="dUTPase-like"/>
</dbReference>
<dbReference type="GO" id="GO:0004170">
    <property type="term" value="F:dUTP diphosphatase activity"/>
    <property type="evidence" value="ECO:0007669"/>
    <property type="project" value="UniProtKB-EC"/>
</dbReference>
<organism evidence="7 8">
    <name type="scientific">Megalodesulfovibrio gigas (strain ATCC 19364 / DSM 1382 / NCIMB 9332 / VKM B-1759)</name>
    <name type="common">Desulfovibrio gigas</name>
    <dbReference type="NCBI Taxonomy" id="1121448"/>
    <lineage>
        <taxon>Bacteria</taxon>
        <taxon>Pseudomonadati</taxon>
        <taxon>Thermodesulfobacteriota</taxon>
        <taxon>Desulfovibrionia</taxon>
        <taxon>Desulfovibrionales</taxon>
        <taxon>Desulfovibrionaceae</taxon>
        <taxon>Megalodesulfovibrio</taxon>
    </lineage>
</organism>
<dbReference type="InterPro" id="IPR008181">
    <property type="entry name" value="dUTPase"/>
</dbReference>
<accession>T2GBE7</accession>
<name>T2GBE7_MEGG1</name>
<sequence>MAASVPQLRLTLTPQGVLQYGPAGPRPATTGSAGMDLRACIDAPATLMPGERRAMPAGMAMELTESGLAGFVFSRSGLGAKDGLVVAQGVGVIDPDYRGEIVVFLLNTSQEPRTVSPGDRIAQLVVMPVRLPEIAVVDALNETSRGDGGFGHTGTR</sequence>